<proteinExistence type="predicted"/>
<feature type="region of interest" description="Disordered" evidence="1">
    <location>
        <begin position="414"/>
        <end position="438"/>
    </location>
</feature>
<feature type="compositionally biased region" description="Basic and acidic residues" evidence="1">
    <location>
        <begin position="571"/>
        <end position="582"/>
    </location>
</feature>
<protein>
    <submittedName>
        <fullName evidence="2">Uncharacterized protein</fullName>
    </submittedName>
</protein>
<gene>
    <name evidence="2" type="ORF">MIND_00591100</name>
</gene>
<reference evidence="2" key="1">
    <citation type="submission" date="2020-05" db="EMBL/GenBank/DDBJ databases">
        <title>Mycena genomes resolve the evolution of fungal bioluminescence.</title>
        <authorList>
            <person name="Tsai I.J."/>
        </authorList>
    </citation>
    <scope>NUCLEOTIDE SEQUENCE</scope>
    <source>
        <strain evidence="2">171206Taipei</strain>
    </source>
</reference>
<feature type="compositionally biased region" description="Polar residues" evidence="1">
    <location>
        <begin position="155"/>
        <end position="177"/>
    </location>
</feature>
<feature type="region of interest" description="Disordered" evidence="1">
    <location>
        <begin position="610"/>
        <end position="684"/>
    </location>
</feature>
<keyword evidence="3" id="KW-1185">Reference proteome</keyword>
<feature type="region of interest" description="Disordered" evidence="1">
    <location>
        <begin position="145"/>
        <end position="178"/>
    </location>
</feature>
<feature type="compositionally biased region" description="Basic residues" evidence="1">
    <location>
        <begin position="559"/>
        <end position="570"/>
    </location>
</feature>
<dbReference type="AlphaFoldDB" id="A0A8H6W6P0"/>
<evidence type="ECO:0000256" key="1">
    <source>
        <dbReference type="SAM" id="MobiDB-lite"/>
    </source>
</evidence>
<feature type="region of interest" description="Disordered" evidence="1">
    <location>
        <begin position="314"/>
        <end position="336"/>
    </location>
</feature>
<accession>A0A8H6W6P0</accession>
<feature type="compositionally biased region" description="Pro residues" evidence="1">
    <location>
        <begin position="421"/>
        <end position="436"/>
    </location>
</feature>
<dbReference type="EMBL" id="JACAZF010000005">
    <property type="protein sequence ID" value="KAF7303618.1"/>
    <property type="molecule type" value="Genomic_DNA"/>
</dbReference>
<dbReference type="Proteomes" id="UP000636479">
    <property type="component" value="Unassembled WGS sequence"/>
</dbReference>
<feature type="compositionally biased region" description="Low complexity" evidence="1">
    <location>
        <begin position="615"/>
        <end position="650"/>
    </location>
</feature>
<feature type="region of interest" description="Disordered" evidence="1">
    <location>
        <begin position="557"/>
        <end position="583"/>
    </location>
</feature>
<evidence type="ECO:0000313" key="3">
    <source>
        <dbReference type="Proteomes" id="UP000636479"/>
    </source>
</evidence>
<dbReference type="RefSeq" id="XP_037220590.1">
    <property type="nucleotide sequence ID" value="XM_037362669.1"/>
</dbReference>
<evidence type="ECO:0000313" key="2">
    <source>
        <dbReference type="EMBL" id="KAF7303618.1"/>
    </source>
</evidence>
<name>A0A8H6W6P0_9AGAR</name>
<comment type="caution">
    <text evidence="2">The sequence shown here is derived from an EMBL/GenBank/DDBJ whole genome shotgun (WGS) entry which is preliminary data.</text>
</comment>
<sequence>MPRQESILRANSKPYNAHHSGAKKRVVFAAEPKAEDKLELAQSEFEELLKALRKLDALELWYWWRQRFYRDCEYDTLLAFLKHRKHGVGRFRKYGGQIMRALAWIQAEIDCGVMEGPVDGQQLYVGNVDEDALVAALKVCRRQRRPRAQVDPQAPNFSSHAQQQDESMFKTSSSKPTSGIKLRLPSLAARQRSSSKHAAADEELAAMFNVLSVAQTPSNRPQPQPTVGKQSEIADHRDEAQLLLEDIFDSFTMTENNSVPSAPRLAPISLPLSDFDSVPIHRPPPAAVVVPTIPPSTAPIPIVITRVEPVPVASSSQTKAASPPPPYTMAHPAKSPPTNGIAETPVKSHLHSASTGKGKEIPAQAVDTETYSPLNPDLGLNRASQWTISPSIPIVHQSQLTRDVSMPEISATSWPTQQVPSIPPVEQPSPFQPPPTSVDTTMTPVPALLPTPTPNPIYPVPVFPAPQPPSINLAPPFSFPIMSSPDLTPALQIPAWPPVVASQLYSRPVNLYPVETLSKPSLLYGPNGLQLGLGDGSSSASGFVKPVPPYSVGCSPGCSHRRKPKARVHPYNREQELAKQESETQALLEMQSIGRKVGIWSCVSSALGERRRMRTGSGNTNSESSGSQLSSPASSISSLPSVSSSPSVSSRQQARHEARPHPYTRQSTSPSPRHLSSIASPPFGFTSILGLFQRLGSR</sequence>
<organism evidence="2 3">
    <name type="scientific">Mycena indigotica</name>
    <dbReference type="NCBI Taxonomy" id="2126181"/>
    <lineage>
        <taxon>Eukaryota</taxon>
        <taxon>Fungi</taxon>
        <taxon>Dikarya</taxon>
        <taxon>Basidiomycota</taxon>
        <taxon>Agaricomycotina</taxon>
        <taxon>Agaricomycetes</taxon>
        <taxon>Agaricomycetidae</taxon>
        <taxon>Agaricales</taxon>
        <taxon>Marasmiineae</taxon>
        <taxon>Mycenaceae</taxon>
        <taxon>Mycena</taxon>
    </lineage>
</organism>
<dbReference type="GeneID" id="59345185"/>